<dbReference type="Proteomes" id="UP000826254">
    <property type="component" value="Chromosome"/>
</dbReference>
<dbReference type="EMBL" id="CP081958">
    <property type="protein sequence ID" value="QZP38133.1"/>
    <property type="molecule type" value="Genomic_DNA"/>
</dbReference>
<evidence type="ECO:0000313" key="4">
    <source>
        <dbReference type="Proteomes" id="UP000826254"/>
    </source>
</evidence>
<accession>A0A8T8WEG1</accession>
<gene>
    <name evidence="3" type="ORF">K6T50_02930</name>
</gene>
<name>A0A8T8WEG1_9EURY</name>
<dbReference type="AlphaFoldDB" id="A0A8T8WEG1"/>
<protein>
    <recommendedName>
        <fullName evidence="2">DUF5658 domain-containing protein</fullName>
    </recommendedName>
</protein>
<dbReference type="GeneID" id="67177062"/>
<reference evidence="3 4" key="1">
    <citation type="journal article" date="2021" name="Int. J. Syst. Evol. Microbiol.">
        <title>Halobaculum halophilum sp. nov. and Halobaculum salinum sp. nov., isolated from salt lake and saline soil.</title>
        <authorList>
            <person name="Cui H.L."/>
            <person name="Shi X.W."/>
            <person name="Yin X.M."/>
            <person name="Yang X.Y."/>
            <person name="Hou J."/>
            <person name="Zhu L."/>
        </authorList>
    </citation>
    <scope>NUCLEOTIDE SEQUENCE [LARGE SCALE GENOMIC DNA]</scope>
    <source>
        <strain evidence="3 4">NBRC 109044</strain>
    </source>
</reference>
<keyword evidence="4" id="KW-1185">Reference proteome</keyword>
<feature type="transmembrane region" description="Helical" evidence="1">
    <location>
        <begin position="69"/>
        <end position="87"/>
    </location>
</feature>
<dbReference type="InterPro" id="IPR043717">
    <property type="entry name" value="DUF5658"/>
</dbReference>
<organism evidence="3 4">
    <name type="scientific">Halobaculum magnesiiphilum</name>
    <dbReference type="NCBI Taxonomy" id="1017351"/>
    <lineage>
        <taxon>Archaea</taxon>
        <taxon>Methanobacteriati</taxon>
        <taxon>Methanobacteriota</taxon>
        <taxon>Stenosarchaea group</taxon>
        <taxon>Halobacteria</taxon>
        <taxon>Halobacteriales</taxon>
        <taxon>Haloferacaceae</taxon>
        <taxon>Halobaculum</taxon>
    </lineage>
</organism>
<feature type="transmembrane region" description="Helical" evidence="1">
    <location>
        <begin position="21"/>
        <end position="49"/>
    </location>
</feature>
<dbReference type="RefSeq" id="WP_222607936.1">
    <property type="nucleotide sequence ID" value="NZ_CP081958.1"/>
</dbReference>
<sequence>MSQRSRNYRRIRFRSVDRRNRTFLVSGLTLLVVSKIADVVTTAVGLLFIPGITELNPIAQSVFQSMGTVVGVVVFGFTVVFCTATVVELGGCELYRQTGSEAATVCLRFGAYGTLSMIYSYAAYQNAVLIADNVSIWLLL</sequence>
<evidence type="ECO:0000259" key="2">
    <source>
        <dbReference type="Pfam" id="PF18902"/>
    </source>
</evidence>
<feature type="domain" description="DUF5658" evidence="2">
    <location>
        <begin position="30"/>
        <end position="83"/>
    </location>
</feature>
<keyword evidence="1" id="KW-1133">Transmembrane helix</keyword>
<dbReference type="Pfam" id="PF18902">
    <property type="entry name" value="DUF5658"/>
    <property type="match status" value="1"/>
</dbReference>
<keyword evidence="1" id="KW-0472">Membrane</keyword>
<dbReference type="KEGG" id="hmp:K6T50_02930"/>
<keyword evidence="1" id="KW-0812">Transmembrane</keyword>
<evidence type="ECO:0000313" key="3">
    <source>
        <dbReference type="EMBL" id="QZP38133.1"/>
    </source>
</evidence>
<evidence type="ECO:0000256" key="1">
    <source>
        <dbReference type="SAM" id="Phobius"/>
    </source>
</evidence>
<proteinExistence type="predicted"/>